<dbReference type="InterPro" id="IPR025824">
    <property type="entry name" value="OB-fold_nuc-bd_dom"/>
</dbReference>
<comment type="caution">
    <text evidence="9">The sequence shown here is derived from an EMBL/GenBank/DDBJ whole genome shotgun (WGS) entry which is preliminary data.</text>
</comment>
<comment type="subunit">
    <text evidence="5">Heterooligomer composed of large and small subunits.</text>
</comment>
<evidence type="ECO:0000256" key="6">
    <source>
        <dbReference type="RuleBase" id="RU004355"/>
    </source>
</evidence>
<evidence type="ECO:0000313" key="9">
    <source>
        <dbReference type="EMBL" id="KRK38352.1"/>
    </source>
</evidence>
<reference evidence="9 10" key="1">
    <citation type="journal article" date="2015" name="Genome Announc.">
        <title>Expanding the biotechnology potential of lactobacilli through comparative genomics of 213 strains and associated genera.</title>
        <authorList>
            <person name="Sun Z."/>
            <person name="Harris H.M."/>
            <person name="McCann A."/>
            <person name="Guo C."/>
            <person name="Argimon S."/>
            <person name="Zhang W."/>
            <person name="Yang X."/>
            <person name="Jeffery I.B."/>
            <person name="Cooney J.C."/>
            <person name="Kagawa T.F."/>
            <person name="Liu W."/>
            <person name="Song Y."/>
            <person name="Salvetti E."/>
            <person name="Wrobel A."/>
            <person name="Rasinkangas P."/>
            <person name="Parkhill J."/>
            <person name="Rea M.C."/>
            <person name="O'Sullivan O."/>
            <person name="Ritari J."/>
            <person name="Douillard F.P."/>
            <person name="Paul Ross R."/>
            <person name="Yang R."/>
            <person name="Briner A.E."/>
            <person name="Felis G.E."/>
            <person name="de Vos W.M."/>
            <person name="Barrangou R."/>
            <person name="Klaenhammer T.R."/>
            <person name="Caufield P.W."/>
            <person name="Cui Y."/>
            <person name="Zhang H."/>
            <person name="O'Toole P.W."/>
        </authorList>
    </citation>
    <scope>NUCLEOTIDE SEQUENCE [LARGE SCALE GENOMIC DNA]</scope>
    <source>
        <strain evidence="9 10">DSM 20534</strain>
    </source>
</reference>
<dbReference type="EC" id="3.1.11.6" evidence="5"/>
<feature type="domain" description="Exonuclease VII large subunit C-terminal" evidence="7">
    <location>
        <begin position="130"/>
        <end position="438"/>
    </location>
</feature>
<accession>A0A0R1GWA9</accession>
<dbReference type="PANTHER" id="PTHR30008:SF0">
    <property type="entry name" value="EXODEOXYRIBONUCLEASE 7 LARGE SUBUNIT"/>
    <property type="match status" value="1"/>
</dbReference>
<dbReference type="CDD" id="cd04489">
    <property type="entry name" value="ExoVII_LU_OBF"/>
    <property type="match status" value="1"/>
</dbReference>
<keyword evidence="1 5" id="KW-0963">Cytoplasm</keyword>
<keyword evidence="3 5" id="KW-0378">Hydrolase</keyword>
<comment type="catalytic activity">
    <reaction evidence="5 6">
        <text>Exonucleolytic cleavage in either 5'- to 3'- or 3'- to 5'-direction to yield nucleoside 5'-phosphates.</text>
        <dbReference type="EC" id="3.1.11.6"/>
    </reaction>
</comment>
<evidence type="ECO:0000256" key="1">
    <source>
        <dbReference type="ARBA" id="ARBA00022490"/>
    </source>
</evidence>
<dbReference type="InterPro" id="IPR003753">
    <property type="entry name" value="Exonuc_VII_L"/>
</dbReference>
<comment type="subcellular location">
    <subcellularLocation>
        <location evidence="5 6">Cytoplasm</location>
    </subcellularLocation>
</comment>
<comment type="function">
    <text evidence="5">Bidirectionally degrades single-stranded DNA into large acid-insoluble oligonucleotides, which are then degraded further into small acid-soluble oligonucleotides.</text>
</comment>
<evidence type="ECO:0000256" key="2">
    <source>
        <dbReference type="ARBA" id="ARBA00022722"/>
    </source>
</evidence>
<protein>
    <recommendedName>
        <fullName evidence="5">Exodeoxyribonuclease 7 large subunit</fullName>
        <ecNumber evidence="5">3.1.11.6</ecNumber>
    </recommendedName>
    <alternativeName>
        <fullName evidence="5">Exodeoxyribonuclease VII large subunit</fullName>
        <shortName evidence="5">Exonuclease VII large subunit</shortName>
    </alternativeName>
</protein>
<keyword evidence="4 5" id="KW-0269">Exonuclease</keyword>
<evidence type="ECO:0000256" key="5">
    <source>
        <dbReference type="HAMAP-Rule" id="MF_00378"/>
    </source>
</evidence>
<dbReference type="AlphaFoldDB" id="A0A0R1GWA9"/>
<dbReference type="PANTHER" id="PTHR30008">
    <property type="entry name" value="EXODEOXYRIBONUCLEASE 7 LARGE SUBUNIT"/>
    <property type="match status" value="1"/>
</dbReference>
<dbReference type="Pfam" id="PF02601">
    <property type="entry name" value="Exonuc_VII_L"/>
    <property type="match status" value="1"/>
</dbReference>
<gene>
    <name evidence="5" type="primary">xseA</name>
    <name evidence="9" type="ORF">FC62_GL000034</name>
</gene>
<dbReference type="Proteomes" id="UP000050909">
    <property type="component" value="Unassembled WGS sequence"/>
</dbReference>
<keyword evidence="10" id="KW-1185">Reference proteome</keyword>
<dbReference type="InterPro" id="IPR012340">
    <property type="entry name" value="NA-bd_OB-fold"/>
</dbReference>
<dbReference type="GO" id="GO:0003676">
    <property type="term" value="F:nucleic acid binding"/>
    <property type="evidence" value="ECO:0007669"/>
    <property type="project" value="InterPro"/>
</dbReference>
<dbReference type="Gene3D" id="2.40.50.140">
    <property type="entry name" value="Nucleic acid-binding proteins"/>
    <property type="match status" value="1"/>
</dbReference>
<evidence type="ECO:0000313" key="10">
    <source>
        <dbReference type="Proteomes" id="UP000050909"/>
    </source>
</evidence>
<evidence type="ECO:0000259" key="8">
    <source>
        <dbReference type="Pfam" id="PF13742"/>
    </source>
</evidence>
<comment type="similarity">
    <text evidence="5 6">Belongs to the XseA family.</text>
</comment>
<dbReference type="InterPro" id="IPR020579">
    <property type="entry name" value="Exonuc_VII_lsu_C"/>
</dbReference>
<organism evidence="9 10">
    <name type="scientific">Amylolactobacillus amylotrophicus DSM 20534</name>
    <dbReference type="NCBI Taxonomy" id="1423722"/>
    <lineage>
        <taxon>Bacteria</taxon>
        <taxon>Bacillati</taxon>
        <taxon>Bacillota</taxon>
        <taxon>Bacilli</taxon>
        <taxon>Lactobacillales</taxon>
        <taxon>Lactobacillaceae</taxon>
        <taxon>Amylolactobacillus</taxon>
    </lineage>
</organism>
<feature type="domain" description="OB-fold nucleic acid binding" evidence="8">
    <location>
        <begin position="7"/>
        <end position="102"/>
    </location>
</feature>
<dbReference type="HAMAP" id="MF_00378">
    <property type="entry name" value="Exonuc_7_L"/>
    <property type="match status" value="1"/>
</dbReference>
<dbReference type="GO" id="GO:0008855">
    <property type="term" value="F:exodeoxyribonuclease VII activity"/>
    <property type="evidence" value="ECO:0007669"/>
    <property type="project" value="UniProtKB-UniRule"/>
</dbReference>
<dbReference type="PATRIC" id="fig|1423722.3.peg.34"/>
<dbReference type="RefSeq" id="WP_054745294.1">
    <property type="nucleotide sequence ID" value="NZ_AZCV01000001.1"/>
</dbReference>
<dbReference type="GO" id="GO:0006308">
    <property type="term" value="P:DNA catabolic process"/>
    <property type="evidence" value="ECO:0007669"/>
    <property type="project" value="UniProtKB-UniRule"/>
</dbReference>
<evidence type="ECO:0000256" key="3">
    <source>
        <dbReference type="ARBA" id="ARBA00022801"/>
    </source>
</evidence>
<name>A0A0R1GWA9_9LACO</name>
<keyword evidence="2 5" id="KW-0540">Nuclease</keyword>
<sequence>MNSPEYITVSLLNQYLNRKFEYDPYLHHVFLSGEISNFRERPNSHQYFSLKDEHSKIKVVMFKSAYQKLKFRPEEGMKVLVRGKVTLYQPSGEYQINIDKMEPDGVGSLYQAYEQLKGKLAAEGLFDLPTRALPHFPQRIAVITSRSGAVIRDIITTANRRYPQAEIVLYPAVVQGDQAKYSLVDALKRVQRDVANYDVLIIGRGGGSIEDLWPFNEEVVVRQIAEMKLPVISSVGHETDTTLSDLVADYRAATPTAAAELATPKLVDELVSLKKQQQLLFSRINVVLRLKREGLERVNSNIVLTQPNRLFDQRTQQVDLLQQRLLKAITKRNSDLAHRTVLLKERLNKRLLQQNIANLTNQNTFLLQSLFAKMKAVLNNKKNGLGLAANKLDAISPLKIIGRGYVLANKGDRTIISVTQVKQNDLLELNFKDGIVTAEAIKIEERRNE</sequence>
<dbReference type="EMBL" id="AZCV01000001">
    <property type="protein sequence ID" value="KRK38352.1"/>
    <property type="molecule type" value="Genomic_DNA"/>
</dbReference>
<evidence type="ECO:0000259" key="7">
    <source>
        <dbReference type="Pfam" id="PF02601"/>
    </source>
</evidence>
<evidence type="ECO:0000256" key="4">
    <source>
        <dbReference type="ARBA" id="ARBA00022839"/>
    </source>
</evidence>
<dbReference type="GO" id="GO:0009318">
    <property type="term" value="C:exodeoxyribonuclease VII complex"/>
    <property type="evidence" value="ECO:0007669"/>
    <property type="project" value="UniProtKB-UniRule"/>
</dbReference>
<dbReference type="GO" id="GO:0005737">
    <property type="term" value="C:cytoplasm"/>
    <property type="evidence" value="ECO:0007669"/>
    <property type="project" value="UniProtKB-SubCell"/>
</dbReference>
<dbReference type="Pfam" id="PF13742">
    <property type="entry name" value="tRNA_anti_2"/>
    <property type="match status" value="1"/>
</dbReference>
<dbReference type="NCBIfam" id="TIGR00237">
    <property type="entry name" value="xseA"/>
    <property type="match status" value="1"/>
</dbReference>
<proteinExistence type="inferred from homology"/>